<dbReference type="AlphaFoldDB" id="I4YZK4"/>
<dbReference type="STRING" id="864069.MicloDRAFT_00018700"/>
<dbReference type="InterPro" id="IPR008920">
    <property type="entry name" value="TF_FadR/GntR_C"/>
</dbReference>
<dbReference type="SUPFAM" id="SSF48008">
    <property type="entry name" value="GntR ligand-binding domain-like"/>
    <property type="match status" value="1"/>
</dbReference>
<dbReference type="Gene3D" id="1.10.10.10">
    <property type="entry name" value="Winged helix-like DNA-binding domain superfamily/Winged helix DNA-binding domain"/>
    <property type="match status" value="2"/>
</dbReference>
<proteinExistence type="predicted"/>
<dbReference type="Pfam" id="PF07729">
    <property type="entry name" value="FCD"/>
    <property type="match status" value="1"/>
</dbReference>
<evidence type="ECO:0000256" key="1">
    <source>
        <dbReference type="ARBA" id="ARBA00023015"/>
    </source>
</evidence>
<dbReference type="InterPro" id="IPR036388">
    <property type="entry name" value="WH-like_DNA-bd_sf"/>
</dbReference>
<dbReference type="PROSITE" id="PS50949">
    <property type="entry name" value="HTH_GNTR"/>
    <property type="match status" value="1"/>
</dbReference>
<protein>
    <submittedName>
        <fullName evidence="5">Transcriptional regulator</fullName>
    </submittedName>
</protein>
<sequence>MSRPSLSPQMTVRIIEHIRENNLARGHHLPTQTLADALRVSRAPIAAALKRLEELKIVRSEPYRGYFLAKDASELSKEDSPSLSDQEPEDEVYFQIAEDRLSRKLADRISENELMRLYGIPRSRLLKILHRIAEEGWIERLPGNGWEFRAGLTSRAGYEQAYQFRAAIESQSLLLPSFRIDPKAFHAAREEQQAILDGGFERMSRTHLFQANSQFHEMLVGCSQNEFFVDAVRRVNRLRRLIEYRITVNRSRLPLQSQEHLHILDLIEAGDRQRAAEFLRVHILGASAIKSPQLI</sequence>
<reference evidence="5 6" key="1">
    <citation type="submission" date="2012-02" db="EMBL/GenBank/DDBJ databases">
        <title>Improved High-Quality Draft sequence of Microvirga sp. WSM3557.</title>
        <authorList>
            <consortium name="US DOE Joint Genome Institute"/>
            <person name="Lucas S."/>
            <person name="Han J."/>
            <person name="Lapidus A."/>
            <person name="Cheng J.-F."/>
            <person name="Goodwin L."/>
            <person name="Pitluck S."/>
            <person name="Peters L."/>
            <person name="Zhang X."/>
            <person name="Detter J.C."/>
            <person name="Han C."/>
            <person name="Tapia R."/>
            <person name="Land M."/>
            <person name="Hauser L."/>
            <person name="Kyrpides N."/>
            <person name="Ivanova N."/>
            <person name="Pagani I."/>
            <person name="Brau L."/>
            <person name="Yates R."/>
            <person name="O'Hara G."/>
            <person name="Rui T."/>
            <person name="Howieson J."/>
            <person name="Reeve W."/>
            <person name="Woyke T."/>
        </authorList>
    </citation>
    <scope>NUCLEOTIDE SEQUENCE [LARGE SCALE GENOMIC DNA]</scope>
    <source>
        <strain evidence="5 6">WSM3557</strain>
    </source>
</reference>
<feature type="domain" description="HTH gntR-type" evidence="4">
    <location>
        <begin position="4"/>
        <end position="71"/>
    </location>
</feature>
<keyword evidence="3" id="KW-0804">Transcription</keyword>
<dbReference type="GO" id="GO:0003677">
    <property type="term" value="F:DNA binding"/>
    <property type="evidence" value="ECO:0007669"/>
    <property type="project" value="UniProtKB-KW"/>
</dbReference>
<dbReference type="OrthoDB" id="7005926at2"/>
<dbReference type="PATRIC" id="fig|864069.3.peg.2058"/>
<dbReference type="PANTHER" id="PTHR43537">
    <property type="entry name" value="TRANSCRIPTIONAL REGULATOR, GNTR FAMILY"/>
    <property type="match status" value="1"/>
</dbReference>
<dbReference type="PANTHER" id="PTHR43537:SF52">
    <property type="entry name" value="FATTY ACID METABOLISM REGULATOR PROTEIN"/>
    <property type="match status" value="1"/>
</dbReference>
<dbReference type="SUPFAM" id="SSF46785">
    <property type="entry name" value="Winged helix' DNA-binding domain"/>
    <property type="match status" value="2"/>
</dbReference>
<dbReference type="GO" id="GO:0003700">
    <property type="term" value="F:DNA-binding transcription factor activity"/>
    <property type="evidence" value="ECO:0007669"/>
    <property type="project" value="InterPro"/>
</dbReference>
<evidence type="ECO:0000256" key="2">
    <source>
        <dbReference type="ARBA" id="ARBA00023125"/>
    </source>
</evidence>
<keyword evidence="1" id="KW-0805">Transcription regulation</keyword>
<evidence type="ECO:0000313" key="6">
    <source>
        <dbReference type="Proteomes" id="UP000003947"/>
    </source>
</evidence>
<keyword evidence="6" id="KW-1185">Reference proteome</keyword>
<dbReference type="RefSeq" id="WP_009490861.1">
    <property type="nucleotide sequence ID" value="NZ_CP141048.1"/>
</dbReference>
<dbReference type="SMART" id="SM00895">
    <property type="entry name" value="FCD"/>
    <property type="match status" value="1"/>
</dbReference>
<dbReference type="EMBL" id="JH660641">
    <property type="protein sequence ID" value="EIM29396.1"/>
    <property type="molecule type" value="Genomic_DNA"/>
</dbReference>
<dbReference type="InterPro" id="IPR000524">
    <property type="entry name" value="Tscrpt_reg_HTH_GntR"/>
</dbReference>
<evidence type="ECO:0000313" key="5">
    <source>
        <dbReference type="EMBL" id="EIM29396.1"/>
    </source>
</evidence>
<evidence type="ECO:0000259" key="4">
    <source>
        <dbReference type="PROSITE" id="PS50949"/>
    </source>
</evidence>
<dbReference type="Pfam" id="PF00392">
    <property type="entry name" value="GntR"/>
    <property type="match status" value="1"/>
</dbReference>
<dbReference type="Gene3D" id="1.20.120.530">
    <property type="entry name" value="GntR ligand-binding domain-like"/>
    <property type="match status" value="1"/>
</dbReference>
<organism evidence="5 6">
    <name type="scientific">Microvirga lotononidis</name>
    <dbReference type="NCBI Taxonomy" id="864069"/>
    <lineage>
        <taxon>Bacteria</taxon>
        <taxon>Pseudomonadati</taxon>
        <taxon>Pseudomonadota</taxon>
        <taxon>Alphaproteobacteria</taxon>
        <taxon>Hyphomicrobiales</taxon>
        <taxon>Methylobacteriaceae</taxon>
        <taxon>Microvirga</taxon>
    </lineage>
</organism>
<dbReference type="InterPro" id="IPR011711">
    <property type="entry name" value="GntR_C"/>
</dbReference>
<name>I4YZK4_9HYPH</name>
<dbReference type="Proteomes" id="UP000003947">
    <property type="component" value="Unassembled WGS sequence"/>
</dbReference>
<dbReference type="InterPro" id="IPR036390">
    <property type="entry name" value="WH_DNA-bd_sf"/>
</dbReference>
<dbReference type="eggNOG" id="COG1802">
    <property type="taxonomic scope" value="Bacteria"/>
</dbReference>
<dbReference type="HOGENOM" id="CLU_059389_0_0_5"/>
<dbReference type="SMART" id="SM00345">
    <property type="entry name" value="HTH_GNTR"/>
    <property type="match status" value="2"/>
</dbReference>
<accession>I4YZK4</accession>
<gene>
    <name evidence="5" type="ORF">MicloDRAFT_00018700</name>
</gene>
<evidence type="ECO:0000256" key="3">
    <source>
        <dbReference type="ARBA" id="ARBA00023163"/>
    </source>
</evidence>
<keyword evidence="2" id="KW-0238">DNA-binding</keyword>